<evidence type="ECO:0000313" key="9">
    <source>
        <dbReference type="Proteomes" id="UP001162834"/>
    </source>
</evidence>
<reference evidence="8" key="1">
    <citation type="journal article" date="2022" name="Int. J. Syst. Evol. Microbiol.">
        <title>Pseudomonas aegrilactucae sp. nov. and Pseudomonas morbosilactucae sp. nov., pathogens causing bacterial rot of lettuce in Japan.</title>
        <authorList>
            <person name="Sawada H."/>
            <person name="Fujikawa T."/>
            <person name="Satou M."/>
        </authorList>
    </citation>
    <scope>NUCLEOTIDE SEQUENCE</scope>
    <source>
        <strain evidence="8">0166_1</strain>
    </source>
</reference>
<dbReference type="GO" id="GO:0006006">
    <property type="term" value="P:glucose metabolic process"/>
    <property type="evidence" value="ECO:0007669"/>
    <property type="project" value="UniProtKB-KW"/>
</dbReference>
<keyword evidence="4 8" id="KW-0560">Oxidoreductase</keyword>
<dbReference type="PANTHER" id="PTHR23429">
    <property type="entry name" value="GLUCOSE-6-PHOSPHATE 1-DEHYDROGENASE G6PD"/>
    <property type="match status" value="1"/>
</dbReference>
<dbReference type="Pfam" id="PF00479">
    <property type="entry name" value="G6PD_N"/>
    <property type="match status" value="1"/>
</dbReference>
<accession>A0A9E6Y1E2</accession>
<dbReference type="InterPro" id="IPR036291">
    <property type="entry name" value="NAD(P)-bd_dom_sf"/>
</dbReference>
<dbReference type="EMBL" id="CP087164">
    <property type="protein sequence ID" value="UGS38155.1"/>
    <property type="molecule type" value="Genomic_DNA"/>
</dbReference>
<proteinExistence type="predicted"/>
<dbReference type="Proteomes" id="UP001162834">
    <property type="component" value="Chromosome"/>
</dbReference>
<evidence type="ECO:0000259" key="7">
    <source>
        <dbReference type="Pfam" id="PF02781"/>
    </source>
</evidence>
<evidence type="ECO:0000256" key="1">
    <source>
        <dbReference type="ARBA" id="ARBA00004937"/>
    </source>
</evidence>
<dbReference type="Gene3D" id="3.40.50.720">
    <property type="entry name" value="NAD(P)-binding Rossmann-like Domain"/>
    <property type="match status" value="1"/>
</dbReference>
<dbReference type="GO" id="GO:0009051">
    <property type="term" value="P:pentose-phosphate shunt, oxidative branch"/>
    <property type="evidence" value="ECO:0007669"/>
    <property type="project" value="TreeGrafter"/>
</dbReference>
<name>A0A9E6Y1E2_9ACTN</name>
<gene>
    <name evidence="8" type="primary">zwf</name>
    <name evidence="8" type="ORF">DSM104329_04578</name>
</gene>
<feature type="domain" description="Glucose-6-phosphate dehydrogenase NAD-binding" evidence="6">
    <location>
        <begin position="6"/>
        <end position="172"/>
    </location>
</feature>
<dbReference type="EC" id="1.1.1.49" evidence="8"/>
<protein>
    <submittedName>
        <fullName evidence="8">Glucose-6-phosphate 1-dehydrogenase</fullName>
        <ecNumber evidence="8">1.1.1.49</ecNumber>
    </submittedName>
</protein>
<dbReference type="AlphaFoldDB" id="A0A9E6Y1E2"/>
<dbReference type="PANTHER" id="PTHR23429:SF0">
    <property type="entry name" value="GLUCOSE-6-PHOSPHATE 1-DEHYDROGENASE"/>
    <property type="match status" value="1"/>
</dbReference>
<dbReference type="SUPFAM" id="SSF55347">
    <property type="entry name" value="Glyceraldehyde-3-phosphate dehydrogenase-like, C-terminal domain"/>
    <property type="match status" value="1"/>
</dbReference>
<evidence type="ECO:0000259" key="6">
    <source>
        <dbReference type="Pfam" id="PF00479"/>
    </source>
</evidence>
<feature type="domain" description="Glucose-6-phosphate dehydrogenase C-terminal" evidence="7">
    <location>
        <begin position="176"/>
        <end position="450"/>
    </location>
</feature>
<dbReference type="InterPro" id="IPR001282">
    <property type="entry name" value="G6P_DH"/>
</dbReference>
<dbReference type="NCBIfam" id="NF009492">
    <property type="entry name" value="PRK12853.1-3"/>
    <property type="match status" value="1"/>
</dbReference>
<dbReference type="GO" id="GO:0050661">
    <property type="term" value="F:NADP binding"/>
    <property type="evidence" value="ECO:0007669"/>
    <property type="project" value="InterPro"/>
</dbReference>
<evidence type="ECO:0000256" key="5">
    <source>
        <dbReference type="ARBA" id="ARBA00023277"/>
    </source>
</evidence>
<dbReference type="InterPro" id="IPR022675">
    <property type="entry name" value="G6P_DH_C"/>
</dbReference>
<dbReference type="KEGG" id="sbae:DSM104329_04578"/>
<dbReference type="PRINTS" id="PR00079">
    <property type="entry name" value="G6PDHDRGNASE"/>
</dbReference>
<keyword evidence="2" id="KW-0313">Glucose metabolism</keyword>
<dbReference type="GO" id="GO:0004345">
    <property type="term" value="F:glucose-6-phosphate dehydrogenase activity"/>
    <property type="evidence" value="ECO:0007669"/>
    <property type="project" value="UniProtKB-EC"/>
</dbReference>
<dbReference type="Pfam" id="PF02781">
    <property type="entry name" value="G6PD_C"/>
    <property type="match status" value="1"/>
</dbReference>
<evidence type="ECO:0000313" key="8">
    <source>
        <dbReference type="EMBL" id="UGS38155.1"/>
    </source>
</evidence>
<keyword evidence="5" id="KW-0119">Carbohydrate metabolism</keyword>
<evidence type="ECO:0000256" key="3">
    <source>
        <dbReference type="ARBA" id="ARBA00022857"/>
    </source>
</evidence>
<evidence type="ECO:0000256" key="2">
    <source>
        <dbReference type="ARBA" id="ARBA00022526"/>
    </source>
</evidence>
<dbReference type="InterPro" id="IPR022674">
    <property type="entry name" value="G6P_DH_NAD-bd"/>
</dbReference>
<dbReference type="RefSeq" id="WP_259312185.1">
    <property type="nucleotide sequence ID" value="NZ_CP087164.1"/>
</dbReference>
<keyword evidence="9" id="KW-1185">Reference proteome</keyword>
<sequence length="455" mass="49812">MVERIVLFGAAGDLASRLLLPAIAQLAEAGQLPRGLTILGSDRTEWSVADFRDHIAGGLEEHATVAPATRDAVVAMLDFRPADVTQPVDVAAVIGGDHPDTLVYLALPPELFSSVLPALAASGLGASDAVAIEKPFGTDLASAHELNELLRVQLPKPMIFRIDHFLSDELVRRIIVLRFLNRVFEPVLNAGHVERVDISWLESLTLEGRAAYYDGTGAMKDMLQNHLMEAMALVLMEQPARVDADSFRDVRVEALRTLATPSAERLREQTVRARYTAGVIGSRHVPSYVDEPGVDPSRDTETYAALTLDVNSTRWGGIPFTLRSGKALEVDSAEIAIHFRPLPRYLLDQWPGVEPNVLRIGLREPYVHLATTLNGPEATAENRRLETRSAAPRFTAYAHLIGQMLRSDPMLFIRGDEAEESWRIIDPVMDAWSAGEVPMQEYPAGTAPPMPSAAS</sequence>
<dbReference type="SUPFAM" id="SSF51735">
    <property type="entry name" value="NAD(P)-binding Rossmann-fold domains"/>
    <property type="match status" value="1"/>
</dbReference>
<dbReference type="PIRSF" id="PIRSF000110">
    <property type="entry name" value="G6PD"/>
    <property type="match status" value="1"/>
</dbReference>
<keyword evidence="3" id="KW-0521">NADP</keyword>
<organism evidence="8 9">
    <name type="scientific">Capillimicrobium parvum</name>
    <dbReference type="NCBI Taxonomy" id="2884022"/>
    <lineage>
        <taxon>Bacteria</taxon>
        <taxon>Bacillati</taxon>
        <taxon>Actinomycetota</taxon>
        <taxon>Thermoleophilia</taxon>
        <taxon>Solirubrobacterales</taxon>
        <taxon>Capillimicrobiaceae</taxon>
        <taxon>Capillimicrobium</taxon>
    </lineage>
</organism>
<comment type="pathway">
    <text evidence="1">Carbohydrate degradation; pentose phosphate pathway; D-ribulose 5-phosphate from D-glucose 6-phosphate (oxidative stage): step 1/3.</text>
</comment>
<dbReference type="Gene3D" id="3.30.360.10">
    <property type="entry name" value="Dihydrodipicolinate Reductase, domain 2"/>
    <property type="match status" value="1"/>
</dbReference>
<dbReference type="GO" id="GO:0005829">
    <property type="term" value="C:cytosol"/>
    <property type="evidence" value="ECO:0007669"/>
    <property type="project" value="TreeGrafter"/>
</dbReference>
<evidence type="ECO:0000256" key="4">
    <source>
        <dbReference type="ARBA" id="ARBA00023002"/>
    </source>
</evidence>